<keyword evidence="2" id="KW-0812">Transmembrane</keyword>
<feature type="transmembrane region" description="Helical" evidence="2">
    <location>
        <begin position="68"/>
        <end position="87"/>
    </location>
</feature>
<evidence type="ECO:0000256" key="1">
    <source>
        <dbReference type="SAM" id="MobiDB-lite"/>
    </source>
</evidence>
<feature type="transmembrane region" description="Helical" evidence="2">
    <location>
        <begin position="99"/>
        <end position="121"/>
    </location>
</feature>
<feature type="region of interest" description="Disordered" evidence="1">
    <location>
        <begin position="263"/>
        <end position="330"/>
    </location>
</feature>
<sequence length="390" mass="42938">MSRAEQQRITADADVDRRARESRLALALRQERRAAARHERLERMTERRARAEQRRTRRRAAWRRMPRLAERALFVLPILFPMAVAWVGQIQFAMQVMGWPLAGAVVFAAGFELSTAYVARLDWRSRAAGDSGMLFRAATWAFATGAALMNYWHAAGPGFAPTGEAVSYGLMSVTGVTLWELWSTYRHRTAMRAEGRLPASRPRFGAARWMWFSGMTYLSWLIALRDGHTTTEAAWRAAFTAVERFGSVRAARKAVRKGVDITGTPAVPRIAPEPPTPQPAEKGSPPDKAAASASRAPAEQLALVWNPPPPAAKTPPAAERTVEPAGPPSPVALATQMEAFARKQLAAGEKVTGAALDRHFGTNDYGRKVLRRITAEAPATPGRAASRRRR</sequence>
<dbReference type="RefSeq" id="WP_306827827.1">
    <property type="nucleotide sequence ID" value="NZ_JAUSRA010000001.1"/>
</dbReference>
<evidence type="ECO:0000256" key="2">
    <source>
        <dbReference type="SAM" id="Phobius"/>
    </source>
</evidence>
<accession>A0ABT9MNC8</accession>
<dbReference type="EMBL" id="JAUSRA010000001">
    <property type="protein sequence ID" value="MDP9792941.1"/>
    <property type="molecule type" value="Genomic_DNA"/>
</dbReference>
<keyword evidence="2" id="KW-0472">Membrane</keyword>
<evidence type="ECO:0008006" key="5">
    <source>
        <dbReference type="Google" id="ProtNLM"/>
    </source>
</evidence>
<evidence type="ECO:0000313" key="4">
    <source>
        <dbReference type="Proteomes" id="UP001240984"/>
    </source>
</evidence>
<evidence type="ECO:0000313" key="3">
    <source>
        <dbReference type="EMBL" id="MDP9792941.1"/>
    </source>
</evidence>
<organism evidence="3 4">
    <name type="scientific">Catenuloplanes nepalensis</name>
    <dbReference type="NCBI Taxonomy" id="587533"/>
    <lineage>
        <taxon>Bacteria</taxon>
        <taxon>Bacillati</taxon>
        <taxon>Actinomycetota</taxon>
        <taxon>Actinomycetes</taxon>
        <taxon>Micromonosporales</taxon>
        <taxon>Micromonosporaceae</taxon>
        <taxon>Catenuloplanes</taxon>
    </lineage>
</organism>
<protein>
    <recommendedName>
        <fullName evidence="5">DUF2637 domain-containing protein</fullName>
    </recommendedName>
</protein>
<feature type="transmembrane region" description="Helical" evidence="2">
    <location>
        <begin position="165"/>
        <end position="185"/>
    </location>
</feature>
<comment type="caution">
    <text evidence="3">The sequence shown here is derived from an EMBL/GenBank/DDBJ whole genome shotgun (WGS) entry which is preliminary data.</text>
</comment>
<gene>
    <name evidence="3" type="ORF">J2S43_001453</name>
</gene>
<feature type="compositionally biased region" description="Low complexity" evidence="1">
    <location>
        <begin position="286"/>
        <end position="298"/>
    </location>
</feature>
<dbReference type="Proteomes" id="UP001240984">
    <property type="component" value="Unassembled WGS sequence"/>
</dbReference>
<feature type="transmembrane region" description="Helical" evidence="2">
    <location>
        <begin position="133"/>
        <end position="153"/>
    </location>
</feature>
<proteinExistence type="predicted"/>
<keyword evidence="2" id="KW-1133">Transmembrane helix</keyword>
<keyword evidence="4" id="KW-1185">Reference proteome</keyword>
<name>A0ABT9MNC8_9ACTN</name>
<reference evidence="3 4" key="1">
    <citation type="submission" date="2023-07" db="EMBL/GenBank/DDBJ databases">
        <title>Sequencing the genomes of 1000 actinobacteria strains.</title>
        <authorList>
            <person name="Klenk H.-P."/>
        </authorList>
    </citation>
    <scope>NUCLEOTIDE SEQUENCE [LARGE SCALE GENOMIC DNA]</scope>
    <source>
        <strain evidence="3 4">DSM 44710</strain>
    </source>
</reference>